<sequence>SIDTFFYFAMTLRKKKRRRRRKRKRKKKKKKLLEENRTMINLDEAPKLKQRFKKLEAAAVQTPSLPLKVGNKELLSLGEIEYKNSNYHTKTTIFPVGFKVRQLLPSMKTKNKTFFTTEIVRGNKDSDSPSFVITCEEFPDLRVEAKSSTGAWKQVIDLLTPEKQESPKATSPPKSDTEIDIEGLIKIGLKIKDVVKAIEYLPNAEMCQNYKFQYRLVKRQKQSPNQKSEDLPAQSTTATSTTATEEIIDLTSGRAESNSYVIFSYIFFVCFA</sequence>
<comment type="caution">
    <text evidence="4">The sequence shown here is derived from an EMBL/GenBank/DDBJ whole genome shotgun (WGS) entry which is preliminary data.</text>
</comment>
<dbReference type="Pfam" id="PF05965">
    <property type="entry name" value="FYRC"/>
    <property type="match status" value="1"/>
</dbReference>
<dbReference type="AlphaFoldDB" id="X6NFQ3"/>
<comment type="subcellular location">
    <subcellularLocation>
        <location evidence="1">Nucleus</location>
    </subcellularLocation>
</comment>
<evidence type="ECO:0008006" key="6">
    <source>
        <dbReference type="Google" id="ProtNLM"/>
    </source>
</evidence>
<proteinExistence type="predicted"/>
<evidence type="ECO:0000256" key="1">
    <source>
        <dbReference type="ARBA" id="ARBA00004123"/>
    </source>
</evidence>
<name>X6NFQ3_RETFI</name>
<dbReference type="Gene3D" id="3.30.160.360">
    <property type="match status" value="1"/>
</dbReference>
<dbReference type="InterPro" id="IPR040092">
    <property type="entry name" value="TBRG1"/>
</dbReference>
<organism evidence="4 5">
    <name type="scientific">Reticulomyxa filosa</name>
    <dbReference type="NCBI Taxonomy" id="46433"/>
    <lineage>
        <taxon>Eukaryota</taxon>
        <taxon>Sar</taxon>
        <taxon>Rhizaria</taxon>
        <taxon>Retaria</taxon>
        <taxon>Foraminifera</taxon>
        <taxon>Monothalamids</taxon>
        <taxon>Reticulomyxidae</taxon>
        <taxon>Reticulomyxa</taxon>
    </lineage>
</organism>
<dbReference type="PANTHER" id="PTHR22715:SF0">
    <property type="entry name" value="TRANSFORMING GROWTH FACTOR BETA REGULATOR 1"/>
    <property type="match status" value="1"/>
</dbReference>
<dbReference type="GO" id="GO:0005634">
    <property type="term" value="C:nucleus"/>
    <property type="evidence" value="ECO:0007669"/>
    <property type="project" value="UniProtKB-SubCell"/>
</dbReference>
<reference evidence="4 5" key="1">
    <citation type="journal article" date="2013" name="Curr. Biol.">
        <title>The Genome of the Foraminiferan Reticulomyxa filosa.</title>
        <authorList>
            <person name="Glockner G."/>
            <person name="Hulsmann N."/>
            <person name="Schleicher M."/>
            <person name="Noegel A.A."/>
            <person name="Eichinger L."/>
            <person name="Gallinger C."/>
            <person name="Pawlowski J."/>
            <person name="Sierra R."/>
            <person name="Euteneuer U."/>
            <person name="Pillet L."/>
            <person name="Moustafa A."/>
            <person name="Platzer M."/>
            <person name="Groth M."/>
            <person name="Szafranski K."/>
            <person name="Schliwa M."/>
        </authorList>
    </citation>
    <scope>NUCLEOTIDE SEQUENCE [LARGE SCALE GENOMIC DNA]</scope>
</reference>
<dbReference type="InterPro" id="IPR003888">
    <property type="entry name" value="FYrich_N"/>
</dbReference>
<keyword evidence="2" id="KW-0539">Nucleus</keyword>
<evidence type="ECO:0000256" key="2">
    <source>
        <dbReference type="ARBA" id="ARBA00023242"/>
    </source>
</evidence>
<dbReference type="PROSITE" id="PS51542">
    <property type="entry name" value="FYRN"/>
    <property type="match status" value="1"/>
</dbReference>
<keyword evidence="5" id="KW-1185">Reference proteome</keyword>
<evidence type="ECO:0000256" key="3">
    <source>
        <dbReference type="SAM" id="MobiDB-lite"/>
    </source>
</evidence>
<dbReference type="Proteomes" id="UP000023152">
    <property type="component" value="Unassembled WGS sequence"/>
</dbReference>
<dbReference type="PANTHER" id="PTHR22715">
    <property type="entry name" value="TRANSFORMING GROWTH FACTOR BETA REGULATED GENE 1"/>
    <property type="match status" value="1"/>
</dbReference>
<dbReference type="OrthoDB" id="285793at2759"/>
<feature type="region of interest" description="Disordered" evidence="3">
    <location>
        <begin position="223"/>
        <end position="243"/>
    </location>
</feature>
<protein>
    <recommendedName>
        <fullName evidence="6">FYR N-terminal domain-containing protein</fullName>
    </recommendedName>
</protein>
<dbReference type="SMART" id="SM00542">
    <property type="entry name" value="FYRC"/>
    <property type="match status" value="1"/>
</dbReference>
<dbReference type="Pfam" id="PF05964">
    <property type="entry name" value="FYRN"/>
    <property type="match status" value="1"/>
</dbReference>
<accession>X6NFQ3</accession>
<gene>
    <name evidence="4" type="ORF">RFI_12985</name>
</gene>
<dbReference type="GO" id="GO:0051726">
    <property type="term" value="P:regulation of cell cycle"/>
    <property type="evidence" value="ECO:0007669"/>
    <property type="project" value="TreeGrafter"/>
</dbReference>
<dbReference type="PROSITE" id="PS51543">
    <property type="entry name" value="FYRC"/>
    <property type="match status" value="1"/>
</dbReference>
<feature type="non-terminal residue" evidence="4">
    <location>
        <position position="1"/>
    </location>
</feature>
<evidence type="ECO:0000313" key="4">
    <source>
        <dbReference type="EMBL" id="ETO24172.1"/>
    </source>
</evidence>
<evidence type="ECO:0000313" key="5">
    <source>
        <dbReference type="Proteomes" id="UP000023152"/>
    </source>
</evidence>
<dbReference type="EMBL" id="ASPP01009391">
    <property type="protein sequence ID" value="ETO24172.1"/>
    <property type="molecule type" value="Genomic_DNA"/>
</dbReference>
<dbReference type="InterPro" id="IPR003889">
    <property type="entry name" value="FYrich_C"/>
</dbReference>